<dbReference type="SMART" id="SM00147">
    <property type="entry name" value="RasGEF"/>
    <property type="match status" value="1"/>
</dbReference>
<dbReference type="InterPro" id="IPR036964">
    <property type="entry name" value="RASGEF_cat_dom_sf"/>
</dbReference>
<dbReference type="InterPro" id="IPR000651">
    <property type="entry name" value="Ras-like_Gua-exchang_fac_N"/>
</dbReference>
<feature type="compositionally biased region" description="Low complexity" evidence="5">
    <location>
        <begin position="21"/>
        <end position="70"/>
    </location>
</feature>
<feature type="domain" description="SH3" evidence="6">
    <location>
        <begin position="89"/>
        <end position="150"/>
    </location>
</feature>
<accession>J4HT24</accession>
<dbReference type="SUPFAM" id="SSF50044">
    <property type="entry name" value="SH3-domain"/>
    <property type="match status" value="1"/>
</dbReference>
<dbReference type="InterPro" id="IPR019804">
    <property type="entry name" value="Ras_G-nucl-exch_fac_CS"/>
</dbReference>
<feature type="compositionally biased region" description="Low complexity" evidence="5">
    <location>
        <begin position="470"/>
        <end position="484"/>
    </location>
</feature>
<evidence type="ECO:0000256" key="4">
    <source>
        <dbReference type="PROSITE-ProRule" id="PRU00192"/>
    </source>
</evidence>
<reference evidence="9 10" key="1">
    <citation type="journal article" date="2012" name="Appl. Environ. Microbiol.">
        <title>Short-read sequencing for genomic analysis of the brown rot fungus Fibroporia radiculosa.</title>
        <authorList>
            <person name="Tang J.D."/>
            <person name="Perkins A.D."/>
            <person name="Sonstegard T.S."/>
            <person name="Schroeder S.G."/>
            <person name="Burgess S.C."/>
            <person name="Diehl S.V."/>
        </authorList>
    </citation>
    <scope>NUCLEOTIDE SEQUENCE [LARGE SCALE GENOMIC DNA]</scope>
    <source>
        <strain evidence="9 10">TFFH 294</strain>
    </source>
</reference>
<feature type="region of interest" description="Disordered" evidence="5">
    <location>
        <begin position="753"/>
        <end position="801"/>
    </location>
</feature>
<dbReference type="GO" id="GO:0005085">
    <property type="term" value="F:guanyl-nucleotide exchange factor activity"/>
    <property type="evidence" value="ECO:0007669"/>
    <property type="project" value="UniProtKB-KW"/>
</dbReference>
<dbReference type="PANTHER" id="PTHR23113">
    <property type="entry name" value="GUANINE NUCLEOTIDE EXCHANGE FACTOR"/>
    <property type="match status" value="1"/>
</dbReference>
<feature type="region of interest" description="Disordered" evidence="5">
    <location>
        <begin position="1"/>
        <end position="89"/>
    </location>
</feature>
<dbReference type="PROSITE" id="PS50002">
    <property type="entry name" value="SH3"/>
    <property type="match status" value="1"/>
</dbReference>
<dbReference type="CDD" id="cd06224">
    <property type="entry name" value="REM"/>
    <property type="match status" value="1"/>
</dbReference>
<dbReference type="PANTHER" id="PTHR23113:SF354">
    <property type="entry name" value="BUD SITE SELECTION PROTEIN 5"/>
    <property type="match status" value="1"/>
</dbReference>
<keyword evidence="2 3" id="KW-0344">Guanine-nucleotide releasing factor</keyword>
<dbReference type="Gene3D" id="2.30.30.40">
    <property type="entry name" value="SH3 Domains"/>
    <property type="match status" value="1"/>
</dbReference>
<dbReference type="InterPro" id="IPR001895">
    <property type="entry name" value="RASGEF_cat_dom"/>
</dbReference>
<dbReference type="InterPro" id="IPR008937">
    <property type="entry name" value="Ras-like_GEF"/>
</dbReference>
<feature type="region of interest" description="Disordered" evidence="5">
    <location>
        <begin position="719"/>
        <end position="738"/>
    </location>
</feature>
<dbReference type="EMBL" id="HE796924">
    <property type="protein sequence ID" value="CCL99267.1"/>
    <property type="molecule type" value="Genomic_DNA"/>
</dbReference>
<evidence type="ECO:0000313" key="10">
    <source>
        <dbReference type="Proteomes" id="UP000006352"/>
    </source>
</evidence>
<evidence type="ECO:0000259" key="6">
    <source>
        <dbReference type="PROSITE" id="PS50002"/>
    </source>
</evidence>
<evidence type="ECO:0000256" key="2">
    <source>
        <dbReference type="ARBA" id="ARBA00022658"/>
    </source>
</evidence>
<feature type="domain" description="N-terminal Ras-GEF" evidence="8">
    <location>
        <begin position="846"/>
        <end position="977"/>
    </location>
</feature>
<evidence type="ECO:0000259" key="7">
    <source>
        <dbReference type="PROSITE" id="PS50009"/>
    </source>
</evidence>
<feature type="domain" description="Ras-GEF" evidence="7">
    <location>
        <begin position="1035"/>
        <end position="1273"/>
    </location>
</feature>
<dbReference type="Pfam" id="PF14604">
    <property type="entry name" value="SH3_9"/>
    <property type="match status" value="1"/>
</dbReference>
<dbReference type="InterPro" id="IPR036028">
    <property type="entry name" value="SH3-like_dom_sf"/>
</dbReference>
<dbReference type="PROSITE" id="PS00720">
    <property type="entry name" value="RASGEF"/>
    <property type="match status" value="1"/>
</dbReference>
<dbReference type="InterPro" id="IPR001452">
    <property type="entry name" value="SH3_domain"/>
</dbReference>
<feature type="region of interest" description="Disordered" evidence="5">
    <location>
        <begin position="348"/>
        <end position="373"/>
    </location>
</feature>
<sequence length="1305" mass="143359">MPPVNRDLRIDTSANALTDPSSSRQASASTASLSHASARSFRPRSTSSASASSSISSVARSYPSRPSTSHSTRRARTPAECPSDDDGPSVQEYVLAMHDFAPQSQNVTCLAFTAGQVIRVINRDSSGWWDGELDGRRGWFPSNYVTSDVGLLTEEELPKVTHARSGHTHSISATSAASWSTPMAAPSARNQSFSRTDHRPIPSDSGGQNTDTYCPPLMVPLLHGLSLLQNAAKMNRTAHFQPSTAYIISCVRAILSDVGCLSRDAPILKLHGILAQERKRILSDLASLVSQAKRASDENLSEDLKELEIETMVKLGGQLFAHVRGFLTLLVQCGVPLPKHGGRPPGSAFGIPSSEQWTSSDGTAVQFDEPSDPGEFGQCWAATSKTTNGIEHRISARKFAIHPTVHTPLRARSMGDLRTPKQIVLDADVRQMPLKPHLKTLVGQGATHHSFTPRTKRLIEGAIAHHKTNHSFSSSHSSSSSFSSGESIGTPATPVFPSGPSTTSEVMEALRYTHDHYLSTIAAFIGHAHSHSRSSHASSTGHMYDLVREVVDMVCKLLTIVEAVLKHPDIPAPKAQTLKSAKEGLYHVTSKLADSVRVLTMSSPSDVTEEEEKATLLRCATNALKAGSDCVSAVKKCLQRPIGEKALIVQLPPLGEFNMPNSPRKFSYHTSTHSRTPSKTSSFHGLRHLYASIDANADEEDLTIQAQTVSSVDVTVRVDRSSSDSMQKVDMPNPWQLPKVHVETEAVDGADDTAATHHSLPPLRIPTEPVAPDLPSPASIAQTDDDRTTWEGSQRRPHSPMSFEEKLLHGNLPAVPGSSLSESARTTPVAWTLSHDHAPDDVAYNSDGQLVGATLAALVERMTPHDAVVEQAFAAVFFLTFRLFTTPMNLVEAIIARYNLSPPLSLSVEDQYVWQQRKGLPVRLRVSNFVKAWLESHWRPATDNIVLQTLLDFTRDALATMFPVPSQRILELIGSWQTMNEASGNLKMERGRDISVSLNPPVMHPSEVPRPVMTKALLNALRSKNFGAISVTDFDCLELARQLTTMECILYCAIRPEEVLETGQDGVASPVNIKAVTSLSTAITGYVAESILNELDTKKRTALVKFFIKVADRCVSLNNFSTPRSILAALDSSTISRLQQTWTGLPQKNKLQLEALRKLADHARNYHEYRTRLRNTSPPAVPFLGLYLTDVTFCREGNPSHRASPKSPDKRLLNFNKYHKLTRIVQDMQRFQVPYNLKQIPEVQEYLKDAFEKSKHRGDLHDLYRRSLLVEPKQPADTPPASDVRQLFNWTNRSQSHHTTPTSAS</sequence>
<organism evidence="9 10">
    <name type="scientific">Fibroporia radiculosa</name>
    <dbReference type="NCBI Taxonomy" id="599839"/>
    <lineage>
        <taxon>Eukaryota</taxon>
        <taxon>Fungi</taxon>
        <taxon>Dikarya</taxon>
        <taxon>Basidiomycota</taxon>
        <taxon>Agaricomycotina</taxon>
        <taxon>Agaricomycetes</taxon>
        <taxon>Polyporales</taxon>
        <taxon>Fibroporiaceae</taxon>
        <taxon>Fibroporia</taxon>
    </lineage>
</organism>
<dbReference type="Pfam" id="PF00617">
    <property type="entry name" value="RasGEF"/>
    <property type="match status" value="1"/>
</dbReference>
<evidence type="ECO:0008006" key="11">
    <source>
        <dbReference type="Google" id="ProtNLM"/>
    </source>
</evidence>
<dbReference type="GeneID" id="24094178"/>
<dbReference type="CDD" id="cd00155">
    <property type="entry name" value="RasGEF"/>
    <property type="match status" value="1"/>
</dbReference>
<feature type="compositionally biased region" description="Polar residues" evidence="5">
    <location>
        <begin position="353"/>
        <end position="363"/>
    </location>
</feature>
<dbReference type="Gene3D" id="1.20.870.10">
    <property type="entry name" value="Son of sevenless (SoS) protein Chain: S domain 1"/>
    <property type="match status" value="1"/>
</dbReference>
<keyword evidence="10" id="KW-1185">Reference proteome</keyword>
<dbReference type="SMART" id="SM00326">
    <property type="entry name" value="SH3"/>
    <property type="match status" value="1"/>
</dbReference>
<dbReference type="RefSeq" id="XP_012178550.1">
    <property type="nucleotide sequence ID" value="XM_012323160.1"/>
</dbReference>
<evidence type="ECO:0000256" key="1">
    <source>
        <dbReference type="ARBA" id="ARBA00022443"/>
    </source>
</evidence>
<dbReference type="GO" id="GO:0007265">
    <property type="term" value="P:Ras protein signal transduction"/>
    <property type="evidence" value="ECO:0007669"/>
    <property type="project" value="TreeGrafter"/>
</dbReference>
<feature type="region of interest" description="Disordered" evidence="5">
    <location>
        <begin position="160"/>
        <end position="212"/>
    </location>
</feature>
<dbReference type="Pfam" id="PF00618">
    <property type="entry name" value="RasGEF_N"/>
    <property type="match status" value="1"/>
</dbReference>
<dbReference type="OrthoDB" id="28357at2759"/>
<name>J4HT24_9APHY</name>
<dbReference type="SUPFAM" id="SSF48366">
    <property type="entry name" value="Ras GEF"/>
    <property type="match status" value="1"/>
</dbReference>
<dbReference type="CDD" id="cd11883">
    <property type="entry name" value="SH3_Sdc25"/>
    <property type="match status" value="1"/>
</dbReference>
<dbReference type="InParanoid" id="J4HT24"/>
<evidence type="ECO:0000313" key="9">
    <source>
        <dbReference type="EMBL" id="CCL99267.1"/>
    </source>
</evidence>
<dbReference type="Proteomes" id="UP000006352">
    <property type="component" value="Unassembled WGS sequence"/>
</dbReference>
<evidence type="ECO:0000256" key="5">
    <source>
        <dbReference type="SAM" id="MobiDB-lite"/>
    </source>
</evidence>
<proteinExistence type="predicted"/>
<protein>
    <recommendedName>
        <fullName evidence="11">Ras GEF</fullName>
    </recommendedName>
</protein>
<dbReference type="STRING" id="599839.J4HT24"/>
<feature type="compositionally biased region" description="Basic and acidic residues" evidence="5">
    <location>
        <begin position="1"/>
        <end position="10"/>
    </location>
</feature>
<dbReference type="InterPro" id="IPR023578">
    <property type="entry name" value="Ras_GEF_dom_sf"/>
</dbReference>
<dbReference type="SMART" id="SM00229">
    <property type="entry name" value="RasGEFN"/>
    <property type="match status" value="1"/>
</dbReference>
<gene>
    <name evidence="9" type="ORF">FIBRA_01282</name>
</gene>
<feature type="compositionally biased region" description="Low complexity" evidence="5">
    <location>
        <begin position="170"/>
        <end position="188"/>
    </location>
</feature>
<evidence type="ECO:0000256" key="3">
    <source>
        <dbReference type="PROSITE-ProRule" id="PRU00168"/>
    </source>
</evidence>
<dbReference type="Gene3D" id="1.10.840.10">
    <property type="entry name" value="Ras guanine-nucleotide exchange factors catalytic domain"/>
    <property type="match status" value="1"/>
</dbReference>
<evidence type="ECO:0000259" key="8">
    <source>
        <dbReference type="PROSITE" id="PS50212"/>
    </source>
</evidence>
<keyword evidence="1 4" id="KW-0728">SH3 domain</keyword>
<dbReference type="HOGENOM" id="CLU_002116_0_0_1"/>
<feature type="region of interest" description="Disordered" evidence="5">
    <location>
        <begin position="468"/>
        <end position="501"/>
    </location>
</feature>
<dbReference type="PROSITE" id="PS50212">
    <property type="entry name" value="RASGEF_NTER"/>
    <property type="match status" value="1"/>
</dbReference>
<dbReference type="GO" id="GO:0005886">
    <property type="term" value="C:plasma membrane"/>
    <property type="evidence" value="ECO:0007669"/>
    <property type="project" value="TreeGrafter"/>
</dbReference>
<dbReference type="PROSITE" id="PS50009">
    <property type="entry name" value="RASGEF_CAT"/>
    <property type="match status" value="1"/>
</dbReference>